<dbReference type="Proteomes" id="UP000295573">
    <property type="component" value="Unassembled WGS sequence"/>
</dbReference>
<proteinExistence type="predicted"/>
<keyword evidence="2" id="KW-1185">Reference proteome</keyword>
<sequence length="76" mass="8842">MGAAWAGGNKPRVDRAEGCTEAIDWEFLRYIWRYRRGPAKRLQQALTQYAPRTPVVRLASRRAARRWLADLQSNLQ</sequence>
<organism evidence="1 2">
    <name type="scientific">Kribbella antiqua</name>
    <dbReference type="NCBI Taxonomy" id="2512217"/>
    <lineage>
        <taxon>Bacteria</taxon>
        <taxon>Bacillati</taxon>
        <taxon>Actinomycetota</taxon>
        <taxon>Actinomycetes</taxon>
        <taxon>Propionibacteriales</taxon>
        <taxon>Kribbellaceae</taxon>
        <taxon>Kribbella</taxon>
    </lineage>
</organism>
<accession>A0A4R2IV26</accession>
<comment type="caution">
    <text evidence="1">The sequence shown here is derived from an EMBL/GenBank/DDBJ whole genome shotgun (WGS) entry which is preliminary data.</text>
</comment>
<name>A0A4R2IV26_9ACTN</name>
<protein>
    <submittedName>
        <fullName evidence="1">Uncharacterized protein</fullName>
    </submittedName>
</protein>
<dbReference type="EMBL" id="SLWR01000004">
    <property type="protein sequence ID" value="TCO48229.1"/>
    <property type="molecule type" value="Genomic_DNA"/>
</dbReference>
<evidence type="ECO:0000313" key="1">
    <source>
        <dbReference type="EMBL" id="TCO48229.1"/>
    </source>
</evidence>
<gene>
    <name evidence="1" type="ORF">EV646_10446</name>
</gene>
<dbReference type="AlphaFoldDB" id="A0A4R2IV26"/>
<evidence type="ECO:0000313" key="2">
    <source>
        <dbReference type="Proteomes" id="UP000295573"/>
    </source>
</evidence>
<reference evidence="1 2" key="1">
    <citation type="journal article" date="2015" name="Stand. Genomic Sci.">
        <title>Genomic Encyclopedia of Bacterial and Archaeal Type Strains, Phase III: the genomes of soil and plant-associated and newly described type strains.</title>
        <authorList>
            <person name="Whitman W.B."/>
            <person name="Woyke T."/>
            <person name="Klenk H.P."/>
            <person name="Zhou Y."/>
            <person name="Lilburn T.G."/>
            <person name="Beck B.J."/>
            <person name="De Vos P."/>
            <person name="Vandamme P."/>
            <person name="Eisen J.A."/>
            <person name="Garrity G."/>
            <person name="Hugenholtz P."/>
            <person name="Kyrpides N.C."/>
        </authorList>
    </citation>
    <scope>NUCLEOTIDE SEQUENCE [LARGE SCALE GENOMIC DNA]</scope>
    <source>
        <strain evidence="1 2">VKM Ac-2541</strain>
    </source>
</reference>